<organism evidence="1 2">
    <name type="scientific">Saccharopolyspora aridisoli</name>
    <dbReference type="NCBI Taxonomy" id="2530385"/>
    <lineage>
        <taxon>Bacteria</taxon>
        <taxon>Bacillati</taxon>
        <taxon>Actinomycetota</taxon>
        <taxon>Actinomycetes</taxon>
        <taxon>Pseudonocardiales</taxon>
        <taxon>Pseudonocardiaceae</taxon>
        <taxon>Saccharopolyspora</taxon>
    </lineage>
</organism>
<sequence length="79" mass="8648">MQRTIPLGDGACLGITRHRNGAWTLSYTAPGHEDITVTLADEAEARQTITLLLARAMQPEIDLGEWNQNAQGDTSGRDR</sequence>
<dbReference type="OrthoDB" id="9898871at2"/>
<proteinExistence type="predicted"/>
<reference evidence="1 2" key="1">
    <citation type="submission" date="2019-03" db="EMBL/GenBank/DDBJ databases">
        <title>Draft genome sequences of novel Actinobacteria.</title>
        <authorList>
            <person name="Sahin N."/>
            <person name="Ay H."/>
            <person name="Saygin H."/>
        </authorList>
    </citation>
    <scope>NUCLEOTIDE SEQUENCE [LARGE SCALE GENOMIC DNA]</scope>
    <source>
        <strain evidence="1 2">16K404</strain>
    </source>
</reference>
<dbReference type="Proteomes" id="UP000294744">
    <property type="component" value="Unassembled WGS sequence"/>
</dbReference>
<dbReference type="AlphaFoldDB" id="A0A4R4UT83"/>
<accession>A0A4R4UT83</accession>
<comment type="caution">
    <text evidence="1">The sequence shown here is derived from an EMBL/GenBank/DDBJ whole genome shotgun (WGS) entry which is preliminary data.</text>
</comment>
<keyword evidence="2" id="KW-1185">Reference proteome</keyword>
<gene>
    <name evidence="1" type="ORF">E1161_09355</name>
</gene>
<protein>
    <submittedName>
        <fullName evidence="1">Uncharacterized protein</fullName>
    </submittedName>
</protein>
<dbReference type="RefSeq" id="WP_132621681.1">
    <property type="nucleotide sequence ID" value="NZ_SMKV01000009.1"/>
</dbReference>
<dbReference type="EMBL" id="SMKV01000009">
    <property type="protein sequence ID" value="TDC93636.1"/>
    <property type="molecule type" value="Genomic_DNA"/>
</dbReference>
<name>A0A4R4UT83_9PSEU</name>
<evidence type="ECO:0000313" key="2">
    <source>
        <dbReference type="Proteomes" id="UP000294744"/>
    </source>
</evidence>
<evidence type="ECO:0000313" key="1">
    <source>
        <dbReference type="EMBL" id="TDC93636.1"/>
    </source>
</evidence>